<dbReference type="GO" id="GO:0007131">
    <property type="term" value="P:reciprocal meiotic recombination"/>
    <property type="evidence" value="ECO:0007669"/>
    <property type="project" value="TreeGrafter"/>
</dbReference>
<keyword evidence="1" id="KW-0472">Membrane</keyword>
<accession>A0AAD1Y5F4</accession>
<gene>
    <name evidence="2" type="ORF">ECRASSUSDP1_LOCUS26580</name>
</gene>
<protein>
    <submittedName>
        <fullName evidence="2">Uncharacterized protein</fullName>
    </submittedName>
</protein>
<dbReference type="PANTHER" id="PTHR31398">
    <property type="entry name" value="MEIOTIC NUCLEAR DIVISION PROTEIN 1 HOMOLOG"/>
    <property type="match status" value="1"/>
</dbReference>
<dbReference type="GO" id="GO:0005634">
    <property type="term" value="C:nucleus"/>
    <property type="evidence" value="ECO:0007669"/>
    <property type="project" value="TreeGrafter"/>
</dbReference>
<evidence type="ECO:0000313" key="3">
    <source>
        <dbReference type="Proteomes" id="UP001295684"/>
    </source>
</evidence>
<comment type="caution">
    <text evidence="2">The sequence shown here is derived from an EMBL/GenBank/DDBJ whole genome shotgun (WGS) entry which is preliminary data.</text>
</comment>
<keyword evidence="1" id="KW-1133">Transmembrane helix</keyword>
<feature type="transmembrane region" description="Helical" evidence="1">
    <location>
        <begin position="32"/>
        <end position="53"/>
    </location>
</feature>
<evidence type="ECO:0000313" key="2">
    <source>
        <dbReference type="EMBL" id="CAI2385038.1"/>
    </source>
</evidence>
<reference evidence="2" key="1">
    <citation type="submission" date="2023-07" db="EMBL/GenBank/DDBJ databases">
        <authorList>
            <consortium name="AG Swart"/>
            <person name="Singh M."/>
            <person name="Singh A."/>
            <person name="Seah K."/>
            <person name="Emmerich C."/>
        </authorList>
    </citation>
    <scope>NUCLEOTIDE SEQUENCE</scope>
    <source>
        <strain evidence="2">DP1</strain>
    </source>
</reference>
<dbReference type="AlphaFoldDB" id="A0AAD1Y5F4"/>
<organism evidence="2 3">
    <name type="scientific">Euplotes crassus</name>
    <dbReference type="NCBI Taxonomy" id="5936"/>
    <lineage>
        <taxon>Eukaryota</taxon>
        <taxon>Sar</taxon>
        <taxon>Alveolata</taxon>
        <taxon>Ciliophora</taxon>
        <taxon>Intramacronucleata</taxon>
        <taxon>Spirotrichea</taxon>
        <taxon>Hypotrichia</taxon>
        <taxon>Euplotida</taxon>
        <taxon>Euplotidae</taxon>
        <taxon>Moneuplotes</taxon>
    </lineage>
</organism>
<dbReference type="Proteomes" id="UP001295684">
    <property type="component" value="Unassembled WGS sequence"/>
</dbReference>
<dbReference type="PANTHER" id="PTHR31398:SF0">
    <property type="entry name" value="MEIOTIC NUCLEAR DIVISION PROTEIN 1 HOMOLOG"/>
    <property type="match status" value="1"/>
</dbReference>
<evidence type="ECO:0000256" key="1">
    <source>
        <dbReference type="SAM" id="Phobius"/>
    </source>
</evidence>
<sequence length="582" mass="67183">MKKWSKKVYQGFKTTDIFTQKFTVSFKGQKTYSTLIGAIFSVIIFGICGFYGLKLITAMVNRTMIQTNINKIKTNFEKDPIDIMLNEEGIYVAVSWVGREGNEYIDIIKNNLGMINLTLLEKIPEGEEPNETPVSSFKLEECTQENFPLDPNDPSIENRHGHTFYCFKRNDLMKMIKRDIKKGRSYNFVFTIVACPFDICSSFGSRLDHYNYLYFTIISKYFDDSDPLDPIKAYVHDTATISLSKGFVTELSCLLDRNRYIVNDWYSIITGSREGEFFDIGDCRSYSQKTHDGSTYGVVLFDTNDFIQTYETNVISILEVLGQIGGIFEILSLICSFFIKLITKCLYNRDIKKIQKEVNDHKGWFTFPAKIQDKCSSQILYKNHPSSGVDKNVKSQNSAGPAISNETTERKIKGLRFAFLRGQKNRVTPEDSIDPINDRSQLYKDKQTEFDDKIKRIKEICRNSNIITEMEEELDAVKISRSLMELKLYVSCLLDKDKIAAKDKPEQELEKEDVHLEEEKKQLPSEIAYPKNFSLPMNQLRKTLRKNVKIKETPAEQDCSSEKDYEENVVKKKAGNKYSLMH</sequence>
<dbReference type="EMBL" id="CAMPGE010027405">
    <property type="protein sequence ID" value="CAI2385038.1"/>
    <property type="molecule type" value="Genomic_DNA"/>
</dbReference>
<keyword evidence="1" id="KW-0812">Transmembrane</keyword>
<name>A0AAD1Y5F4_EUPCR</name>
<keyword evidence="3" id="KW-1185">Reference proteome</keyword>
<proteinExistence type="predicted"/>